<gene>
    <name evidence="1" type="ORF">DUE52_03265</name>
</gene>
<reference evidence="1 2" key="1">
    <citation type="submission" date="2018-07" db="EMBL/GenBank/DDBJ databases">
        <title>Genome analysis of Larkinella rosea.</title>
        <authorList>
            <person name="Zhou Z."/>
            <person name="Wang G."/>
        </authorList>
    </citation>
    <scope>NUCLEOTIDE SEQUENCE [LARGE SCALE GENOMIC DNA]</scope>
    <source>
        <strain evidence="2">zzj9</strain>
    </source>
</reference>
<dbReference type="EMBL" id="QOWE01000002">
    <property type="protein sequence ID" value="RCR71280.1"/>
    <property type="molecule type" value="Genomic_DNA"/>
</dbReference>
<dbReference type="RefSeq" id="WP_114404519.1">
    <property type="nucleotide sequence ID" value="NZ_QOWE01000002.1"/>
</dbReference>
<accession>A0A368JUD1</accession>
<evidence type="ECO:0000313" key="1">
    <source>
        <dbReference type="EMBL" id="RCR71280.1"/>
    </source>
</evidence>
<protein>
    <submittedName>
        <fullName evidence="1">Uncharacterized protein</fullName>
    </submittedName>
</protein>
<organism evidence="1 2">
    <name type="scientific">Larkinella punicea</name>
    <dbReference type="NCBI Taxonomy" id="2315727"/>
    <lineage>
        <taxon>Bacteria</taxon>
        <taxon>Pseudomonadati</taxon>
        <taxon>Bacteroidota</taxon>
        <taxon>Cytophagia</taxon>
        <taxon>Cytophagales</taxon>
        <taxon>Spirosomataceae</taxon>
        <taxon>Larkinella</taxon>
    </lineage>
</organism>
<keyword evidence="2" id="KW-1185">Reference proteome</keyword>
<dbReference type="Proteomes" id="UP000253383">
    <property type="component" value="Unassembled WGS sequence"/>
</dbReference>
<proteinExistence type="predicted"/>
<name>A0A368JUD1_9BACT</name>
<dbReference type="AlphaFoldDB" id="A0A368JUD1"/>
<comment type="caution">
    <text evidence="1">The sequence shown here is derived from an EMBL/GenBank/DDBJ whole genome shotgun (WGS) entry which is preliminary data.</text>
</comment>
<sequence>MFHRIKGLALEKDYLTDNKKFNGNVLRILQKSILAGFDLRNRKEQDKLAGRKPGVMDGWLRRMEGQK</sequence>
<dbReference type="OrthoDB" id="9912710at2"/>
<evidence type="ECO:0000313" key="2">
    <source>
        <dbReference type="Proteomes" id="UP000253383"/>
    </source>
</evidence>